<evidence type="ECO:0000256" key="4">
    <source>
        <dbReference type="SAM" id="SignalP"/>
    </source>
</evidence>
<proteinExistence type="inferred from homology"/>
<evidence type="ECO:0000313" key="7">
    <source>
        <dbReference type="Proteomes" id="UP000741360"/>
    </source>
</evidence>
<keyword evidence="3 4" id="KW-0732">Signal</keyword>
<protein>
    <submittedName>
        <fullName evidence="6">ABC transporter substrate-binding protein</fullName>
    </submittedName>
</protein>
<evidence type="ECO:0000256" key="2">
    <source>
        <dbReference type="ARBA" id="ARBA00010742"/>
    </source>
</evidence>
<comment type="subcellular location">
    <subcellularLocation>
        <location evidence="1">Periplasm</location>
    </subcellularLocation>
</comment>
<evidence type="ECO:0000259" key="5">
    <source>
        <dbReference type="Pfam" id="PF09084"/>
    </source>
</evidence>
<dbReference type="AlphaFoldDB" id="A0A932M123"/>
<feature type="domain" description="SsuA/THI5-like" evidence="5">
    <location>
        <begin position="40"/>
        <end position="237"/>
    </location>
</feature>
<dbReference type="PANTHER" id="PTHR30024">
    <property type="entry name" value="ALIPHATIC SULFONATES-BINDING PROTEIN-RELATED"/>
    <property type="match status" value="1"/>
</dbReference>
<dbReference type="Pfam" id="PF09084">
    <property type="entry name" value="NMT1"/>
    <property type="match status" value="1"/>
</dbReference>
<accession>A0A932M123</accession>
<comment type="caution">
    <text evidence="6">The sequence shown here is derived from an EMBL/GenBank/DDBJ whole genome shotgun (WGS) entry which is preliminary data.</text>
</comment>
<evidence type="ECO:0000256" key="1">
    <source>
        <dbReference type="ARBA" id="ARBA00004418"/>
    </source>
</evidence>
<sequence length="330" mass="36168">MKKSIWLQSFILVLLLAAPAAAQEKINLAYISPAAEANAAFWIGKEAGLYKKHGLDVNLIFIDGSPRSIQALLAGELQIIHTTGVAEANAKLSGGDVVLFMGLSVVLPYYLVTSPDVQKVQDLKGKVGANHIPATSADLATRMGLRSLGLDPDKDVILRSVGGTNLRMAALRQGIAQFTLVSEGDKVASEKAGFKVLVDFAQKGIPFQHTAVASSSKFLKEKRETAMRFARGIVESIYFFKTRKPETISIIKKYTRTDNMEALEAAYLWQKQYLPEVPYPSIDGMKLILAEVARKRPEAAKAEVSQFVDMSIVKSLEDSGFIKEIFHRPN</sequence>
<feature type="chain" id="PRO_5036920684" evidence="4">
    <location>
        <begin position="23"/>
        <end position="330"/>
    </location>
</feature>
<name>A0A932M123_UNCTE</name>
<reference evidence="6" key="1">
    <citation type="submission" date="2020-07" db="EMBL/GenBank/DDBJ databases">
        <title>Huge and variable diversity of episymbiotic CPR bacteria and DPANN archaea in groundwater ecosystems.</title>
        <authorList>
            <person name="He C.Y."/>
            <person name="Keren R."/>
            <person name="Whittaker M."/>
            <person name="Farag I.F."/>
            <person name="Doudna J."/>
            <person name="Cate J.H.D."/>
            <person name="Banfield J.F."/>
        </authorList>
    </citation>
    <scope>NUCLEOTIDE SEQUENCE</scope>
    <source>
        <strain evidence="6">NC_groundwater_717_Ag_S-0.2um_59_8</strain>
    </source>
</reference>
<organism evidence="6 7">
    <name type="scientific">Tectimicrobiota bacterium</name>
    <dbReference type="NCBI Taxonomy" id="2528274"/>
    <lineage>
        <taxon>Bacteria</taxon>
        <taxon>Pseudomonadati</taxon>
        <taxon>Nitrospinota/Tectimicrobiota group</taxon>
        <taxon>Candidatus Tectimicrobiota</taxon>
    </lineage>
</organism>
<evidence type="ECO:0000313" key="6">
    <source>
        <dbReference type="EMBL" id="MBI3015040.1"/>
    </source>
</evidence>
<evidence type="ECO:0000256" key="3">
    <source>
        <dbReference type="ARBA" id="ARBA00022729"/>
    </source>
</evidence>
<dbReference type="Proteomes" id="UP000741360">
    <property type="component" value="Unassembled WGS sequence"/>
</dbReference>
<comment type="similarity">
    <text evidence="2">Belongs to the bacterial solute-binding protein SsuA/TauA family.</text>
</comment>
<dbReference type="SUPFAM" id="SSF53850">
    <property type="entry name" value="Periplasmic binding protein-like II"/>
    <property type="match status" value="1"/>
</dbReference>
<gene>
    <name evidence="6" type="ORF">HYY65_08300</name>
</gene>
<dbReference type="EMBL" id="JACPSX010000160">
    <property type="protein sequence ID" value="MBI3015040.1"/>
    <property type="molecule type" value="Genomic_DNA"/>
</dbReference>
<dbReference type="Gene3D" id="3.40.190.10">
    <property type="entry name" value="Periplasmic binding protein-like II"/>
    <property type="match status" value="2"/>
</dbReference>
<dbReference type="GO" id="GO:0042597">
    <property type="term" value="C:periplasmic space"/>
    <property type="evidence" value="ECO:0007669"/>
    <property type="project" value="UniProtKB-SubCell"/>
</dbReference>
<feature type="signal peptide" evidence="4">
    <location>
        <begin position="1"/>
        <end position="22"/>
    </location>
</feature>
<dbReference type="PANTHER" id="PTHR30024:SF47">
    <property type="entry name" value="TAURINE-BINDING PERIPLASMIC PROTEIN"/>
    <property type="match status" value="1"/>
</dbReference>
<dbReference type="InterPro" id="IPR015168">
    <property type="entry name" value="SsuA/THI5"/>
</dbReference>